<evidence type="ECO:0000259" key="16">
    <source>
        <dbReference type="PROSITE" id="PS50177"/>
    </source>
</evidence>
<keyword evidence="10" id="KW-0653">Protein transport</keyword>
<dbReference type="InterPro" id="IPR035979">
    <property type="entry name" value="RBD_domain_sf"/>
</dbReference>
<dbReference type="CDD" id="cd14342">
    <property type="entry name" value="UBA_TAP-C"/>
    <property type="match status" value="1"/>
</dbReference>
<evidence type="ECO:0000256" key="9">
    <source>
        <dbReference type="ARBA" id="ARBA00023074"/>
    </source>
</evidence>
<dbReference type="Pfam" id="PF22602">
    <property type="entry name" value="NXF_NTF2"/>
    <property type="match status" value="1"/>
</dbReference>
<feature type="region of interest" description="Disordered" evidence="15">
    <location>
        <begin position="171"/>
        <end position="223"/>
    </location>
</feature>
<dbReference type="InterPro" id="IPR012677">
    <property type="entry name" value="Nucleotide-bd_a/b_plait_sf"/>
</dbReference>
<keyword evidence="4" id="KW-0813">Transport</keyword>
<evidence type="ECO:0000256" key="6">
    <source>
        <dbReference type="ARBA" id="ARBA00022737"/>
    </source>
</evidence>
<dbReference type="PANTHER" id="PTHR10662">
    <property type="entry name" value="NUCLEAR RNA EXPORT FACTOR"/>
    <property type="match status" value="1"/>
</dbReference>
<dbReference type="PANTHER" id="PTHR10662:SF12">
    <property type="entry name" value="NUCLEAR RNA EXPORT FACTOR 3"/>
    <property type="match status" value="1"/>
</dbReference>
<evidence type="ECO:0000256" key="11">
    <source>
        <dbReference type="ARBA" id="ARBA00023242"/>
    </source>
</evidence>
<dbReference type="InterPro" id="IPR005637">
    <property type="entry name" value="TAP_C_dom"/>
</dbReference>
<dbReference type="Gene3D" id="1.10.8.10">
    <property type="entry name" value="DNA helicase RuvA subunit, C-terminal domain"/>
    <property type="match status" value="1"/>
</dbReference>
<organism evidence="18 19">
    <name type="scientific">Phodopus roborovskii</name>
    <name type="common">Roborovski's desert hamster</name>
    <name type="synonym">Cricetulus roborovskii</name>
    <dbReference type="NCBI Taxonomy" id="109678"/>
    <lineage>
        <taxon>Eukaryota</taxon>
        <taxon>Metazoa</taxon>
        <taxon>Chordata</taxon>
        <taxon>Craniata</taxon>
        <taxon>Vertebrata</taxon>
        <taxon>Euteleostomi</taxon>
        <taxon>Mammalia</taxon>
        <taxon>Eutheria</taxon>
        <taxon>Euarchontoglires</taxon>
        <taxon>Glires</taxon>
        <taxon>Rodentia</taxon>
        <taxon>Myomorpha</taxon>
        <taxon>Muroidea</taxon>
        <taxon>Cricetidae</taxon>
        <taxon>Cricetinae</taxon>
        <taxon>Phodopus</taxon>
    </lineage>
</organism>
<comment type="caution">
    <text evidence="18">The sequence shown here is derived from an EMBL/GenBank/DDBJ whole genome shotgun (WGS) entry which is preliminary data.</text>
</comment>
<evidence type="ECO:0000313" key="18">
    <source>
        <dbReference type="EMBL" id="CAH6780380.1"/>
    </source>
</evidence>
<evidence type="ECO:0000256" key="7">
    <source>
        <dbReference type="ARBA" id="ARBA00022816"/>
    </source>
</evidence>
<feature type="compositionally biased region" description="Polar residues" evidence="15">
    <location>
        <begin position="172"/>
        <end position="201"/>
    </location>
</feature>
<dbReference type="Gene3D" id="3.10.450.50">
    <property type="match status" value="1"/>
</dbReference>
<evidence type="ECO:0000259" key="17">
    <source>
        <dbReference type="PROSITE" id="PS51281"/>
    </source>
</evidence>
<accession>A0AAU9Z0J3</accession>
<dbReference type="SUPFAM" id="SSF46934">
    <property type="entry name" value="UBA-like"/>
    <property type="match status" value="1"/>
</dbReference>
<sequence>MWHSSQTNPFQRRVRCRGILRRFPNSTEHISDTMRTSFYQQQDGEPAMSNSRMYTRRRYTPYGVPSHHQRINLHKRNQMHVNREGWPKLPERKMERCKQDDTSKNWFKVIIPFGLKYDAKWLLNLIQSQCSIPFTPVEFHYEKMQAQFFVDNPSLAFELKNISDKILDEFNNKPQSHRTPSVQLATSQQGSTSQQVLNTQRHPFDQGLMTPPSDMALNPGRYMAPSLDTLEEDMSQVKPAGAIVKEQDPDLEEIHADKSSLSTTIQDKSSNINSILELFPKLLSLNGQESPKPTLCNLEDKKSLPSCKGSFFGSESVKTLVLQFLQQYYFIYDNGDRQGLLNAYHAEACFSLTALFTSMDLSSNNLCEYFKYSRNMRVLKDPYMKRQMLKHKQCDIIYFLRTLPKTQHDLNSFVVDMCFQTDTMLCFCVSGLFKEVEGSSGGCAHAFTRTFIATYGNSSDFCIVNDKLFVRNLQRLHSASISVTKSSSYLPGLYGDQQKMMQTFYTQSGMNVEWSQKCLNNEEWDYSKAIQSLALLKVKDTSPEDTFTQTGPRS</sequence>
<evidence type="ECO:0000256" key="14">
    <source>
        <dbReference type="ARBA" id="ARBA00082469"/>
    </source>
</evidence>
<keyword evidence="19" id="KW-1185">Reference proteome</keyword>
<proteinExistence type="inferred from homology"/>
<reference evidence="18" key="1">
    <citation type="submission" date="2022-06" db="EMBL/GenBank/DDBJ databases">
        <authorList>
            <person name="Andreotti S."/>
            <person name="Wyler E."/>
        </authorList>
    </citation>
    <scope>NUCLEOTIDE SEQUENCE</scope>
</reference>
<name>A0AAU9Z0J3_PHORO</name>
<dbReference type="InterPro" id="IPR015245">
    <property type="entry name" value="Tap_RNA-bd"/>
</dbReference>
<evidence type="ECO:0000256" key="4">
    <source>
        <dbReference type="ARBA" id="ARBA00022448"/>
    </source>
</evidence>
<dbReference type="Proteomes" id="UP001152836">
    <property type="component" value="Unassembled WGS sequence"/>
</dbReference>
<feature type="domain" description="NTF2" evidence="16">
    <location>
        <begin position="320"/>
        <end position="470"/>
    </location>
</feature>
<keyword evidence="9" id="KW-0944">Nitration</keyword>
<dbReference type="GO" id="GO:0015031">
    <property type="term" value="P:protein transport"/>
    <property type="evidence" value="ECO:0007669"/>
    <property type="project" value="UniProtKB-KW"/>
</dbReference>
<keyword evidence="6" id="KW-0677">Repeat</keyword>
<protein>
    <recommendedName>
        <fullName evidence="14">Tip-associated protein</fullName>
    </recommendedName>
    <alternativeName>
        <fullName evidence="12">Tip-associating protein</fullName>
    </alternativeName>
    <alternativeName>
        <fullName evidence="13">mRNA export factor TAP</fullName>
    </alternativeName>
</protein>
<dbReference type="GO" id="GO:0003723">
    <property type="term" value="F:RNA binding"/>
    <property type="evidence" value="ECO:0007669"/>
    <property type="project" value="InterPro"/>
</dbReference>
<dbReference type="FunFam" id="3.10.450.50:FF:000004">
    <property type="entry name" value="Nuclear RNA export factor 1"/>
    <property type="match status" value="1"/>
</dbReference>
<evidence type="ECO:0000256" key="10">
    <source>
        <dbReference type="ARBA" id="ARBA00023132"/>
    </source>
</evidence>
<feature type="domain" description="TAP-C" evidence="17">
    <location>
        <begin position="495"/>
        <end position="550"/>
    </location>
</feature>
<comment type="similarity">
    <text evidence="3">Belongs to the NXF family.</text>
</comment>
<dbReference type="Gene3D" id="3.30.70.330">
    <property type="match status" value="1"/>
</dbReference>
<dbReference type="AlphaFoldDB" id="A0AAU9Z0J3"/>
<comment type="subcellular location">
    <subcellularLocation>
        <location evidence="1">Cytoplasm</location>
        <location evidence="1">Stress granule</location>
    </subcellularLocation>
    <subcellularLocation>
        <location evidence="2">Nucleus</location>
        <location evidence="2">Nuclear pore complex</location>
    </subcellularLocation>
</comment>
<keyword evidence="7" id="KW-0509">mRNA transport</keyword>
<evidence type="ECO:0000256" key="15">
    <source>
        <dbReference type="SAM" id="MobiDB-lite"/>
    </source>
</evidence>
<evidence type="ECO:0000256" key="8">
    <source>
        <dbReference type="ARBA" id="ARBA00023010"/>
    </source>
</evidence>
<dbReference type="InterPro" id="IPR018222">
    <property type="entry name" value="Nuclear_transport_factor_2_euk"/>
</dbReference>
<dbReference type="InterPro" id="IPR002075">
    <property type="entry name" value="NTF2_dom"/>
</dbReference>
<dbReference type="PROSITE" id="PS51281">
    <property type="entry name" value="TAP_C"/>
    <property type="match status" value="1"/>
</dbReference>
<evidence type="ECO:0000256" key="3">
    <source>
        <dbReference type="ARBA" id="ARBA00009285"/>
    </source>
</evidence>
<dbReference type="SUPFAM" id="SSF54928">
    <property type="entry name" value="RNA-binding domain, RBD"/>
    <property type="match status" value="1"/>
</dbReference>
<dbReference type="GO" id="GO:0005643">
    <property type="term" value="C:nuclear pore"/>
    <property type="evidence" value="ECO:0007669"/>
    <property type="project" value="UniProtKB-SubCell"/>
</dbReference>
<keyword evidence="11" id="KW-0539">Nucleus</keyword>
<dbReference type="InterPro" id="IPR009060">
    <property type="entry name" value="UBA-like_sf"/>
</dbReference>
<dbReference type="InterPro" id="IPR032710">
    <property type="entry name" value="NTF2-like_dom_sf"/>
</dbReference>
<evidence type="ECO:0000256" key="2">
    <source>
        <dbReference type="ARBA" id="ARBA00004567"/>
    </source>
</evidence>
<evidence type="ECO:0000256" key="5">
    <source>
        <dbReference type="ARBA" id="ARBA00022614"/>
    </source>
</evidence>
<dbReference type="FunFam" id="1.10.8.10:FF:000018">
    <property type="entry name" value="Nuclear RNA export factor 1"/>
    <property type="match status" value="1"/>
</dbReference>
<evidence type="ECO:0000256" key="1">
    <source>
        <dbReference type="ARBA" id="ARBA00004210"/>
    </source>
</evidence>
<dbReference type="GO" id="GO:0016973">
    <property type="term" value="P:poly(A)+ mRNA export from nucleus"/>
    <property type="evidence" value="ECO:0007669"/>
    <property type="project" value="TreeGrafter"/>
</dbReference>
<dbReference type="Pfam" id="PF09162">
    <property type="entry name" value="Tap-RNA_bind"/>
    <property type="match status" value="1"/>
</dbReference>
<dbReference type="PROSITE" id="PS50177">
    <property type="entry name" value="NTF2_DOMAIN"/>
    <property type="match status" value="1"/>
</dbReference>
<evidence type="ECO:0000256" key="13">
    <source>
        <dbReference type="ARBA" id="ARBA00080675"/>
    </source>
</evidence>
<evidence type="ECO:0000313" key="19">
    <source>
        <dbReference type="Proteomes" id="UP001152836"/>
    </source>
</evidence>
<dbReference type="Pfam" id="PF03943">
    <property type="entry name" value="TAP_C"/>
    <property type="match status" value="1"/>
</dbReference>
<keyword evidence="10" id="KW-0906">Nuclear pore complex</keyword>
<dbReference type="SUPFAM" id="SSF54427">
    <property type="entry name" value="NTF2-like"/>
    <property type="match status" value="1"/>
</dbReference>
<dbReference type="InterPro" id="IPR030217">
    <property type="entry name" value="NXF_fam"/>
</dbReference>
<dbReference type="SMART" id="SM00804">
    <property type="entry name" value="TAP_C"/>
    <property type="match status" value="1"/>
</dbReference>
<keyword evidence="8" id="KW-0811">Translocation</keyword>
<keyword evidence="5" id="KW-0433">Leucine-rich repeat</keyword>
<dbReference type="GO" id="GO:0010494">
    <property type="term" value="C:cytoplasmic stress granule"/>
    <property type="evidence" value="ECO:0007669"/>
    <property type="project" value="UniProtKB-SubCell"/>
</dbReference>
<evidence type="ECO:0000256" key="12">
    <source>
        <dbReference type="ARBA" id="ARBA00077623"/>
    </source>
</evidence>
<gene>
    <name evidence="18" type="primary">Nxf3</name>
    <name evidence="18" type="ORF">PHOROB_LOCUS3766</name>
</gene>
<dbReference type="EMBL" id="CALSGD010000970">
    <property type="protein sequence ID" value="CAH6780380.1"/>
    <property type="molecule type" value="Genomic_DNA"/>
</dbReference>